<protein>
    <submittedName>
        <fullName evidence="1">Uncharacterized protein</fullName>
    </submittedName>
</protein>
<reference evidence="1" key="1">
    <citation type="submission" date="2018-06" db="EMBL/GenBank/DDBJ databases">
        <authorList>
            <person name="Zhirakovskaya E."/>
        </authorList>
    </citation>
    <scope>NUCLEOTIDE SEQUENCE</scope>
</reference>
<sequence length="139" mass="14950">MNDPIADAPSHDDGAVAPAGKDVLDDADLRLLQALATAPSLMSVAELVGLSQRHTRRITAQLLDRMGVTSIRAAVSVAAARGYIAEPPSSIQVRLVGPTSPVGSLARDTNPRISRDELASLDTYLLNDLKEEEFRRYED</sequence>
<gene>
    <name evidence="1" type="ORF">MNBD_ACTINO02-467</name>
</gene>
<name>A0A3B0T188_9ZZZZ</name>
<organism evidence="1">
    <name type="scientific">hydrothermal vent metagenome</name>
    <dbReference type="NCBI Taxonomy" id="652676"/>
    <lineage>
        <taxon>unclassified sequences</taxon>
        <taxon>metagenomes</taxon>
        <taxon>ecological metagenomes</taxon>
    </lineage>
</organism>
<accession>A0A3B0T188</accession>
<proteinExistence type="predicted"/>
<evidence type="ECO:0000313" key="1">
    <source>
        <dbReference type="EMBL" id="VAW07127.1"/>
    </source>
</evidence>
<dbReference type="AlphaFoldDB" id="A0A3B0T188"/>
<dbReference type="EMBL" id="UOEK01000384">
    <property type="protein sequence ID" value="VAW07127.1"/>
    <property type="molecule type" value="Genomic_DNA"/>
</dbReference>